<dbReference type="InterPro" id="IPR051637">
    <property type="entry name" value="Ank_repeat_dom-contain_49"/>
</dbReference>
<proteinExistence type="predicted"/>
<feature type="non-terminal residue" evidence="3">
    <location>
        <position position="575"/>
    </location>
</feature>
<organism evidence="3 4">
    <name type="scientific">Dreissena polymorpha</name>
    <name type="common">Zebra mussel</name>
    <name type="synonym">Mytilus polymorpha</name>
    <dbReference type="NCBI Taxonomy" id="45954"/>
    <lineage>
        <taxon>Eukaryota</taxon>
        <taxon>Metazoa</taxon>
        <taxon>Spiralia</taxon>
        <taxon>Lophotrochozoa</taxon>
        <taxon>Mollusca</taxon>
        <taxon>Bivalvia</taxon>
        <taxon>Autobranchia</taxon>
        <taxon>Heteroconchia</taxon>
        <taxon>Euheterodonta</taxon>
        <taxon>Imparidentia</taxon>
        <taxon>Neoheterodontei</taxon>
        <taxon>Myida</taxon>
        <taxon>Dreissenoidea</taxon>
        <taxon>Dreissenidae</taxon>
        <taxon>Dreissena</taxon>
    </lineage>
</organism>
<reference evidence="3" key="2">
    <citation type="submission" date="2020-11" db="EMBL/GenBank/DDBJ databases">
        <authorList>
            <person name="McCartney M.A."/>
            <person name="Auch B."/>
            <person name="Kono T."/>
            <person name="Mallez S."/>
            <person name="Becker A."/>
            <person name="Gohl D.M."/>
            <person name="Silverstein K.A.T."/>
            <person name="Koren S."/>
            <person name="Bechman K.B."/>
            <person name="Herman A."/>
            <person name="Abrahante J.E."/>
            <person name="Garbe J."/>
        </authorList>
    </citation>
    <scope>NUCLEOTIDE SEQUENCE</scope>
    <source>
        <strain evidence="3">Duluth1</strain>
        <tissue evidence="3">Whole animal</tissue>
    </source>
</reference>
<evidence type="ECO:0000313" key="3">
    <source>
        <dbReference type="EMBL" id="KAH3770862.1"/>
    </source>
</evidence>
<dbReference type="PANTHER" id="PTHR24180:SF45">
    <property type="entry name" value="POLY [ADP-RIBOSE] POLYMERASE TANKYRASE"/>
    <property type="match status" value="1"/>
</dbReference>
<evidence type="ECO:0000256" key="2">
    <source>
        <dbReference type="ARBA" id="ARBA00023043"/>
    </source>
</evidence>
<dbReference type="PANTHER" id="PTHR24180">
    <property type="entry name" value="CYCLIN-DEPENDENT KINASE INHIBITOR 2C-RELATED"/>
    <property type="match status" value="1"/>
</dbReference>
<dbReference type="Proteomes" id="UP000828390">
    <property type="component" value="Unassembled WGS sequence"/>
</dbReference>
<name>A0A9D4DZB0_DREPO</name>
<dbReference type="InterPro" id="IPR002110">
    <property type="entry name" value="Ankyrin_rpt"/>
</dbReference>
<protein>
    <submittedName>
        <fullName evidence="3">Uncharacterized protein</fullName>
    </submittedName>
</protein>
<evidence type="ECO:0000313" key="4">
    <source>
        <dbReference type="Proteomes" id="UP000828390"/>
    </source>
</evidence>
<dbReference type="Pfam" id="PF00023">
    <property type="entry name" value="Ank"/>
    <property type="match status" value="1"/>
</dbReference>
<keyword evidence="1" id="KW-0677">Repeat</keyword>
<sequence>MWDLAATPIGKAIHADDADEVNRLVKEGANILFKDRKHNTYLHYVCTMYRPRVFYTLVAHGIDLGAQNRHGNTALHVTALQRESCHVADLMMCGIDPAIKNNDGKRADQLGTQNKYWHMIIERYKRLFGPNYKEGPGIFQAVKEHDIPKIKQLLRCWIRVDCKYNKQTLRQYAACLKFHDIVVIIDEHMATSDMICGVFEGDHGKVREALKKTRCRVNFLNEISVKRHILQYAIKFRDLRFVQMLCDAGADVNTSVRVNNYFWGPLYYEVLHKDVPHDIMWYVLKSGADFTLKDERGRTAFMYTLDKVNGEMPIDVFQYMLTKGTDITQRDCTGCNPRDIARFARRRDVVDMIDKFYIRIIRDSDCDTLTQMAVDGYESLMITHNYRDTFIYANFVILFQYRDTFIYAAGNKTDDVLQFIQWLPRFQACPSFTIPSSYSGYLDSRHVPLSLFLENELRSGKERELIHDEVRQLHHAVEQLSKAEVRRIIDSSPTPDLIVIAKNKARRTPLMQAVIFGRDDIAEMLVCLQYDVNIDALDCCNQTAYHFACCLPGDLGKKVRETLVDAGADTSIKDT</sequence>
<evidence type="ECO:0000256" key="1">
    <source>
        <dbReference type="ARBA" id="ARBA00022737"/>
    </source>
</evidence>
<dbReference type="AlphaFoldDB" id="A0A9D4DZB0"/>
<reference evidence="3" key="1">
    <citation type="journal article" date="2019" name="bioRxiv">
        <title>The Genome of the Zebra Mussel, Dreissena polymorpha: A Resource for Invasive Species Research.</title>
        <authorList>
            <person name="McCartney M.A."/>
            <person name="Auch B."/>
            <person name="Kono T."/>
            <person name="Mallez S."/>
            <person name="Zhang Y."/>
            <person name="Obille A."/>
            <person name="Becker A."/>
            <person name="Abrahante J.E."/>
            <person name="Garbe J."/>
            <person name="Badalamenti J.P."/>
            <person name="Herman A."/>
            <person name="Mangelson H."/>
            <person name="Liachko I."/>
            <person name="Sullivan S."/>
            <person name="Sone E.D."/>
            <person name="Koren S."/>
            <person name="Silverstein K.A.T."/>
            <person name="Beckman K.B."/>
            <person name="Gohl D.M."/>
        </authorList>
    </citation>
    <scope>NUCLEOTIDE SEQUENCE</scope>
    <source>
        <strain evidence="3">Duluth1</strain>
        <tissue evidence="3">Whole animal</tissue>
    </source>
</reference>
<comment type="caution">
    <text evidence="3">The sequence shown here is derived from an EMBL/GenBank/DDBJ whole genome shotgun (WGS) entry which is preliminary data.</text>
</comment>
<dbReference type="EMBL" id="JAIWYP010000009">
    <property type="protein sequence ID" value="KAH3770862.1"/>
    <property type="molecule type" value="Genomic_DNA"/>
</dbReference>
<keyword evidence="2" id="KW-0040">ANK repeat</keyword>
<dbReference type="Gene3D" id="1.25.40.20">
    <property type="entry name" value="Ankyrin repeat-containing domain"/>
    <property type="match status" value="3"/>
</dbReference>
<dbReference type="SMART" id="SM00248">
    <property type="entry name" value="ANK"/>
    <property type="match status" value="10"/>
</dbReference>
<dbReference type="SUPFAM" id="SSF48403">
    <property type="entry name" value="Ankyrin repeat"/>
    <property type="match status" value="2"/>
</dbReference>
<gene>
    <name evidence="3" type="ORF">DPMN_172159</name>
</gene>
<accession>A0A9D4DZB0</accession>
<dbReference type="InterPro" id="IPR036770">
    <property type="entry name" value="Ankyrin_rpt-contain_sf"/>
</dbReference>
<keyword evidence="4" id="KW-1185">Reference proteome</keyword>